<evidence type="ECO:0000313" key="2">
    <source>
        <dbReference type="Proteomes" id="UP001182556"/>
    </source>
</evidence>
<gene>
    <name evidence="1" type="ORF">DB88DRAFT_487590</name>
</gene>
<dbReference type="Proteomes" id="UP001182556">
    <property type="component" value="Unassembled WGS sequence"/>
</dbReference>
<dbReference type="SUPFAM" id="SSF53474">
    <property type="entry name" value="alpha/beta-Hydrolases"/>
    <property type="match status" value="1"/>
</dbReference>
<protein>
    <submittedName>
        <fullName evidence="1">Alpha/Beta hydrolase protein</fullName>
    </submittedName>
</protein>
<evidence type="ECO:0000313" key="1">
    <source>
        <dbReference type="EMBL" id="KAK1925002.1"/>
    </source>
</evidence>
<dbReference type="EMBL" id="JAODAN010000004">
    <property type="protein sequence ID" value="KAK1925002.1"/>
    <property type="molecule type" value="Genomic_DNA"/>
</dbReference>
<dbReference type="AlphaFoldDB" id="A0AAD9FS22"/>
<reference evidence="1" key="1">
    <citation type="submission" date="2023-02" db="EMBL/GenBank/DDBJ databases">
        <title>Identification and recombinant expression of a fungal hydrolase from Papiliotrema laurentii that hydrolyzes apple cutin and clears colloidal polyester polyurethane.</title>
        <authorList>
            <consortium name="DOE Joint Genome Institute"/>
            <person name="Roman V.A."/>
            <person name="Bojanowski C."/>
            <person name="Crable B.R."/>
            <person name="Wagner D.N."/>
            <person name="Hung C.S."/>
            <person name="Nadeau L.J."/>
            <person name="Schratz L."/>
            <person name="Haridas S."/>
            <person name="Pangilinan J."/>
            <person name="Lipzen A."/>
            <person name="Na H."/>
            <person name="Yan M."/>
            <person name="Ng V."/>
            <person name="Grigoriev I.V."/>
            <person name="Spatafora J.W."/>
            <person name="Barlow D."/>
            <person name="Biffinger J."/>
            <person name="Kelley-Loughnane N."/>
            <person name="Varaljay V.A."/>
            <person name="Crookes-Goodson W.J."/>
        </authorList>
    </citation>
    <scope>NUCLEOTIDE SEQUENCE</scope>
    <source>
        <strain evidence="1">5307AH</strain>
    </source>
</reference>
<keyword evidence="1" id="KW-0378">Hydrolase</keyword>
<dbReference type="Gene3D" id="3.40.50.1820">
    <property type="entry name" value="alpha/beta hydrolase"/>
    <property type="match status" value="1"/>
</dbReference>
<organism evidence="1 2">
    <name type="scientific">Papiliotrema laurentii</name>
    <name type="common">Cryptococcus laurentii</name>
    <dbReference type="NCBI Taxonomy" id="5418"/>
    <lineage>
        <taxon>Eukaryota</taxon>
        <taxon>Fungi</taxon>
        <taxon>Dikarya</taxon>
        <taxon>Basidiomycota</taxon>
        <taxon>Agaricomycotina</taxon>
        <taxon>Tremellomycetes</taxon>
        <taxon>Tremellales</taxon>
        <taxon>Rhynchogastremaceae</taxon>
        <taxon>Papiliotrema</taxon>
    </lineage>
</organism>
<accession>A0AAD9FS22</accession>
<sequence length="269" mass="29529">MRLHPNWHILLPSSTPSIYLEARVYLPPARQSAEDSTVPAITHSFLCSSTSSTAVRIDDVSSDVLQQMRSWGVRRLITAAHPWQKLGGNLLDPVISQCLTAAIYDNAQTGTALVTFNARGVGQSGGSMGIFGLNTVPGEKDFAAVERFAVDLFKPEEIRRFGYSWGSVPALNAPSATPVRSILLVSPPSTLFTLTTMFSSRTFKKALESVNDVTIIYGTKDQFTGVGAFESLARRGEVTCRVVDGADHFYRDSTSARQLVGEMWRWHEK</sequence>
<dbReference type="InterPro" id="IPR029058">
    <property type="entry name" value="AB_hydrolase_fold"/>
</dbReference>
<dbReference type="GO" id="GO:0016787">
    <property type="term" value="F:hydrolase activity"/>
    <property type="evidence" value="ECO:0007669"/>
    <property type="project" value="UniProtKB-KW"/>
</dbReference>
<dbReference type="PANTHER" id="PTHR42103:SF2">
    <property type="entry name" value="AB HYDROLASE-1 DOMAIN-CONTAINING PROTEIN"/>
    <property type="match status" value="1"/>
</dbReference>
<dbReference type="PANTHER" id="PTHR42103">
    <property type="entry name" value="ALPHA/BETA-HYDROLASES SUPERFAMILY PROTEIN"/>
    <property type="match status" value="1"/>
</dbReference>
<keyword evidence="2" id="KW-1185">Reference proteome</keyword>
<comment type="caution">
    <text evidence="1">The sequence shown here is derived from an EMBL/GenBank/DDBJ whole genome shotgun (WGS) entry which is preliminary data.</text>
</comment>
<proteinExistence type="predicted"/>
<name>A0AAD9FS22_PAPLA</name>